<accession>A0A7Y0AMA4</accession>
<dbReference type="Gene3D" id="3.40.50.300">
    <property type="entry name" value="P-loop containing nucleotide triphosphate hydrolases"/>
    <property type="match status" value="1"/>
</dbReference>
<reference evidence="2 3" key="1">
    <citation type="submission" date="2020-04" db="EMBL/GenBank/DDBJ databases">
        <title>Chryseobacterium sp. RP-3-3 sp. nov., isolated from Jeju soil.</title>
        <authorList>
            <person name="Dahal R.H."/>
        </authorList>
    </citation>
    <scope>NUCLEOTIDE SEQUENCE [LARGE SCALE GENOMIC DNA]</scope>
    <source>
        <strain evidence="2 3">RP-3-3</strain>
    </source>
</reference>
<dbReference type="EMBL" id="JABBGI010000010">
    <property type="protein sequence ID" value="NML69993.1"/>
    <property type="molecule type" value="Genomic_DNA"/>
</dbReference>
<sequence>MGNQTILKPNQTGPDLDSQLSGDAPPILTRAIEYLLINNPKHPVAEKYKELLIKYENDFDKMIDSMPKQKEIVLPELKPMRAESLYEVFKANFELVNGKEFNETANDGESKKLVYTLIAYFLQRKSFFNSPLLNNQSVPNLNKGWVIIGEPGIGKTAIVKTFYEVFRYASVNPLIVKDIEGTDQLLRRYNLQFKYNSVDEVVKQYESANRHDREVDRDYQLSLFQKRYELGTNAFDDLLSEDMAKNYGSVDLMKKILSERYVNHARTFLTLNYYGENVRETIKEIKIRYGDRIYDRFFECFNIIELQGMSLRK</sequence>
<dbReference type="SUPFAM" id="SSF52540">
    <property type="entry name" value="P-loop containing nucleoside triphosphate hydrolases"/>
    <property type="match status" value="1"/>
</dbReference>
<dbReference type="InterPro" id="IPR027417">
    <property type="entry name" value="P-loop_NTPase"/>
</dbReference>
<dbReference type="AlphaFoldDB" id="A0A7Y0AMA4"/>
<feature type="region of interest" description="Disordered" evidence="1">
    <location>
        <begin position="1"/>
        <end position="22"/>
    </location>
</feature>
<evidence type="ECO:0000313" key="3">
    <source>
        <dbReference type="Proteomes" id="UP000544054"/>
    </source>
</evidence>
<evidence type="ECO:0008006" key="4">
    <source>
        <dbReference type="Google" id="ProtNLM"/>
    </source>
</evidence>
<organism evidence="2 3">
    <name type="scientific">Chryseobacterium antibioticum</name>
    <dbReference type="NCBI Taxonomy" id="2728847"/>
    <lineage>
        <taxon>Bacteria</taxon>
        <taxon>Pseudomonadati</taxon>
        <taxon>Bacteroidota</taxon>
        <taxon>Flavobacteriia</taxon>
        <taxon>Flavobacteriales</taxon>
        <taxon>Weeksellaceae</taxon>
        <taxon>Chryseobacterium group</taxon>
        <taxon>Chryseobacterium</taxon>
    </lineage>
</organism>
<protein>
    <recommendedName>
        <fullName evidence="4">DNA replication protein DnaC</fullName>
    </recommendedName>
</protein>
<dbReference type="Proteomes" id="UP000544054">
    <property type="component" value="Unassembled WGS sequence"/>
</dbReference>
<gene>
    <name evidence="2" type="ORF">HHL23_09290</name>
</gene>
<dbReference type="RefSeq" id="WP_169234532.1">
    <property type="nucleotide sequence ID" value="NZ_JABBGI010000010.1"/>
</dbReference>
<name>A0A7Y0AMA4_9FLAO</name>
<comment type="caution">
    <text evidence="2">The sequence shown here is derived from an EMBL/GenBank/DDBJ whole genome shotgun (WGS) entry which is preliminary data.</text>
</comment>
<feature type="compositionally biased region" description="Polar residues" evidence="1">
    <location>
        <begin position="1"/>
        <end position="21"/>
    </location>
</feature>
<evidence type="ECO:0000313" key="2">
    <source>
        <dbReference type="EMBL" id="NML69993.1"/>
    </source>
</evidence>
<evidence type="ECO:0000256" key="1">
    <source>
        <dbReference type="SAM" id="MobiDB-lite"/>
    </source>
</evidence>
<proteinExistence type="predicted"/>
<keyword evidence="3" id="KW-1185">Reference proteome</keyword>